<evidence type="ECO:0000313" key="3">
    <source>
        <dbReference type="Proteomes" id="UP000024635"/>
    </source>
</evidence>
<protein>
    <recommendedName>
        <fullName evidence="1">MULE transposase domain-containing protein</fullName>
    </recommendedName>
</protein>
<dbReference type="AlphaFoldDB" id="A0A016SEX6"/>
<dbReference type="EMBL" id="JARK01001571">
    <property type="protein sequence ID" value="EYB89125.1"/>
    <property type="molecule type" value="Genomic_DNA"/>
</dbReference>
<dbReference type="Pfam" id="PF10551">
    <property type="entry name" value="MULE"/>
    <property type="match status" value="1"/>
</dbReference>
<dbReference type="STRING" id="53326.A0A016SEX6"/>
<proteinExistence type="predicted"/>
<keyword evidence="3" id="KW-1185">Reference proteome</keyword>
<feature type="domain" description="MULE transposase" evidence="1">
    <location>
        <begin position="44"/>
        <end position="126"/>
    </location>
</feature>
<sequence>MFLHEGPNENLHIYYSEETLEMACRHGLFALVGDGVHSCQPSKMAQLYTVHAVCGGGIEMPVLHAITSKKTMGVYEKIFSHLRTQLQRHAVVESRLRIILDYEKASIKAARKIFPRASVEGCIFHLGQAWTRRRNALGLTLYTQGVQKDPAVADHTKS</sequence>
<dbReference type="Proteomes" id="UP000024635">
    <property type="component" value="Unassembled WGS sequence"/>
</dbReference>
<dbReference type="OrthoDB" id="5870128at2759"/>
<name>A0A016SEX6_9BILA</name>
<evidence type="ECO:0000259" key="1">
    <source>
        <dbReference type="Pfam" id="PF10551"/>
    </source>
</evidence>
<dbReference type="InterPro" id="IPR018289">
    <property type="entry name" value="MULE_transposase_dom"/>
</dbReference>
<comment type="caution">
    <text evidence="2">The sequence shown here is derived from an EMBL/GenBank/DDBJ whole genome shotgun (WGS) entry which is preliminary data.</text>
</comment>
<organism evidence="2 3">
    <name type="scientific">Ancylostoma ceylanicum</name>
    <dbReference type="NCBI Taxonomy" id="53326"/>
    <lineage>
        <taxon>Eukaryota</taxon>
        <taxon>Metazoa</taxon>
        <taxon>Ecdysozoa</taxon>
        <taxon>Nematoda</taxon>
        <taxon>Chromadorea</taxon>
        <taxon>Rhabditida</taxon>
        <taxon>Rhabditina</taxon>
        <taxon>Rhabditomorpha</taxon>
        <taxon>Strongyloidea</taxon>
        <taxon>Ancylostomatidae</taxon>
        <taxon>Ancylostomatinae</taxon>
        <taxon>Ancylostoma</taxon>
    </lineage>
</organism>
<reference evidence="3" key="1">
    <citation type="journal article" date="2015" name="Nat. Genet.">
        <title>The genome and transcriptome of the zoonotic hookworm Ancylostoma ceylanicum identify infection-specific gene families.</title>
        <authorList>
            <person name="Schwarz E.M."/>
            <person name="Hu Y."/>
            <person name="Antoshechkin I."/>
            <person name="Miller M.M."/>
            <person name="Sternberg P.W."/>
            <person name="Aroian R.V."/>
        </authorList>
    </citation>
    <scope>NUCLEOTIDE SEQUENCE</scope>
    <source>
        <strain evidence="3">HY135</strain>
    </source>
</reference>
<accession>A0A016SEX6</accession>
<evidence type="ECO:0000313" key="2">
    <source>
        <dbReference type="EMBL" id="EYB89125.1"/>
    </source>
</evidence>
<gene>
    <name evidence="2" type="primary">Acey_s0235.g3166</name>
    <name evidence="2" type="ORF">Y032_0235g3166</name>
</gene>